<dbReference type="AlphaFoldDB" id="A0A366HR47"/>
<keyword evidence="1" id="KW-0808">Transferase</keyword>
<dbReference type="Gene3D" id="3.40.50.2000">
    <property type="entry name" value="Glycogen Phosphorylase B"/>
    <property type="match status" value="2"/>
</dbReference>
<evidence type="ECO:0000313" key="1">
    <source>
        <dbReference type="EMBL" id="RBP45319.1"/>
    </source>
</evidence>
<proteinExistence type="predicted"/>
<comment type="caution">
    <text evidence="1">The sequence shown here is derived from an EMBL/GenBank/DDBJ whole genome shotgun (WGS) entry which is preliminary data.</text>
</comment>
<dbReference type="Pfam" id="PF13692">
    <property type="entry name" value="Glyco_trans_1_4"/>
    <property type="match status" value="1"/>
</dbReference>
<gene>
    <name evidence="1" type="ORF">DES53_103317</name>
</gene>
<sequence>MTACAKTVLDDRGHVSAGSPPSPSRESWVVCQLGARMHYAVPRMLAQAGKLERFYTDLYGGMDWGSVFRRLPKAWQSSGIRRLTGRIASGLPQKQVYPQSVFGALYYLRRRTARDTNKMSAVHLWAGRAFGDRVVSQGFGNATAIYTFNTAGFEILKAARSQGLFTVVEQTIVPRAVEDTLLKTEHARHPGWEPDKKFGSAAEMTARREAEEWALADLIVCGSEFVRDGIAQCGGPVDRCAVVPYGVDAHFAASPAHHESGPLRVLTVGELGLRKGASTCLEVARALGSDAEFRWVGPTSLSAKAMAEVSQAVHLTGAVPRTDVRAHYEWADVFFLPSICEGSATVTYEALTCGLPVVTTPNAGSTVVDGKTGYIAPVRDVEIMAARLRQLHKDRLLLKQMSAAASEHSQGLSLDAYQQRLLSLLEHKFQEFRARCNHEAMPG</sequence>
<dbReference type="CDD" id="cd03801">
    <property type="entry name" value="GT4_PimA-like"/>
    <property type="match status" value="1"/>
</dbReference>
<protein>
    <submittedName>
        <fullName evidence="1">Glycosyltransferase involved in cell wall biosynthesis</fullName>
    </submittedName>
</protein>
<accession>A0A366HR47</accession>
<dbReference type="EMBL" id="QNRR01000003">
    <property type="protein sequence ID" value="RBP45319.1"/>
    <property type="molecule type" value="Genomic_DNA"/>
</dbReference>
<dbReference type="SUPFAM" id="SSF53756">
    <property type="entry name" value="UDP-Glycosyltransferase/glycogen phosphorylase"/>
    <property type="match status" value="1"/>
</dbReference>
<dbReference type="GO" id="GO:0016758">
    <property type="term" value="F:hexosyltransferase activity"/>
    <property type="evidence" value="ECO:0007669"/>
    <property type="project" value="TreeGrafter"/>
</dbReference>
<dbReference type="OrthoDB" id="9781738at2"/>
<dbReference type="PANTHER" id="PTHR45947:SF3">
    <property type="entry name" value="SULFOQUINOVOSYL TRANSFERASE SQD2"/>
    <property type="match status" value="1"/>
</dbReference>
<name>A0A366HR47_9BACT</name>
<keyword evidence="2" id="KW-1185">Reference proteome</keyword>
<dbReference type="Proteomes" id="UP000253426">
    <property type="component" value="Unassembled WGS sequence"/>
</dbReference>
<evidence type="ECO:0000313" key="2">
    <source>
        <dbReference type="Proteomes" id="UP000253426"/>
    </source>
</evidence>
<dbReference type="InterPro" id="IPR050194">
    <property type="entry name" value="Glycosyltransferase_grp1"/>
</dbReference>
<reference evidence="1 2" key="1">
    <citation type="submission" date="2018-06" db="EMBL/GenBank/DDBJ databases">
        <title>Genomic Encyclopedia of Type Strains, Phase IV (KMG-IV): sequencing the most valuable type-strain genomes for metagenomic binning, comparative biology and taxonomic classification.</title>
        <authorList>
            <person name="Goeker M."/>
        </authorList>
    </citation>
    <scope>NUCLEOTIDE SEQUENCE [LARGE SCALE GENOMIC DNA]</scope>
    <source>
        <strain evidence="1 2">DSM 25532</strain>
    </source>
</reference>
<dbReference type="PANTHER" id="PTHR45947">
    <property type="entry name" value="SULFOQUINOVOSYL TRANSFERASE SQD2"/>
    <property type="match status" value="1"/>
</dbReference>
<organism evidence="1 2">
    <name type="scientific">Roseimicrobium gellanilyticum</name>
    <dbReference type="NCBI Taxonomy" id="748857"/>
    <lineage>
        <taxon>Bacteria</taxon>
        <taxon>Pseudomonadati</taxon>
        <taxon>Verrucomicrobiota</taxon>
        <taxon>Verrucomicrobiia</taxon>
        <taxon>Verrucomicrobiales</taxon>
        <taxon>Verrucomicrobiaceae</taxon>
        <taxon>Roseimicrobium</taxon>
    </lineage>
</organism>